<comment type="caution">
    <text evidence="1">The sequence shown here is derived from an EMBL/GenBank/DDBJ whole genome shotgun (WGS) entry which is preliminary data.</text>
</comment>
<evidence type="ECO:0000313" key="2">
    <source>
        <dbReference type="Proteomes" id="UP000318478"/>
    </source>
</evidence>
<sequence>MVLPPVLLAASVGIAESGQFTPLCDGDSLPGLDGDRNHWSVRDGAIVGATSKDKTARPNS</sequence>
<organism evidence="1 2">
    <name type="scientific">Posidoniimonas polymericola</name>
    <dbReference type="NCBI Taxonomy" id="2528002"/>
    <lineage>
        <taxon>Bacteria</taxon>
        <taxon>Pseudomonadati</taxon>
        <taxon>Planctomycetota</taxon>
        <taxon>Planctomycetia</taxon>
        <taxon>Pirellulales</taxon>
        <taxon>Lacipirellulaceae</taxon>
        <taxon>Posidoniimonas</taxon>
    </lineage>
</organism>
<dbReference type="AlphaFoldDB" id="A0A5C5YD18"/>
<dbReference type="Proteomes" id="UP000318478">
    <property type="component" value="Unassembled WGS sequence"/>
</dbReference>
<name>A0A5C5YD18_9BACT</name>
<accession>A0A5C5YD18</accession>
<gene>
    <name evidence="1" type="ORF">Pla123a_39440</name>
</gene>
<reference evidence="1 2" key="1">
    <citation type="submission" date="2019-02" db="EMBL/GenBank/DDBJ databases">
        <title>Deep-cultivation of Planctomycetes and their phenomic and genomic characterization uncovers novel biology.</title>
        <authorList>
            <person name="Wiegand S."/>
            <person name="Jogler M."/>
            <person name="Boedeker C."/>
            <person name="Pinto D."/>
            <person name="Vollmers J."/>
            <person name="Rivas-Marin E."/>
            <person name="Kohn T."/>
            <person name="Peeters S.H."/>
            <person name="Heuer A."/>
            <person name="Rast P."/>
            <person name="Oberbeckmann S."/>
            <person name="Bunk B."/>
            <person name="Jeske O."/>
            <person name="Meyerdierks A."/>
            <person name="Storesund J.E."/>
            <person name="Kallscheuer N."/>
            <person name="Luecker S."/>
            <person name="Lage O.M."/>
            <person name="Pohl T."/>
            <person name="Merkel B.J."/>
            <person name="Hornburger P."/>
            <person name="Mueller R.-W."/>
            <person name="Bruemmer F."/>
            <person name="Labrenz M."/>
            <person name="Spormann A.M."/>
            <person name="Op Den Camp H."/>
            <person name="Overmann J."/>
            <person name="Amann R."/>
            <person name="Jetten M.S.M."/>
            <person name="Mascher T."/>
            <person name="Medema M.H."/>
            <person name="Devos D.P."/>
            <person name="Kaster A.-K."/>
            <person name="Ovreas L."/>
            <person name="Rohde M."/>
            <person name="Galperin M.Y."/>
            <person name="Jogler C."/>
        </authorList>
    </citation>
    <scope>NUCLEOTIDE SEQUENCE [LARGE SCALE GENOMIC DNA]</scope>
    <source>
        <strain evidence="1 2">Pla123a</strain>
    </source>
</reference>
<protein>
    <submittedName>
        <fullName evidence="1">Uncharacterized protein</fullName>
    </submittedName>
</protein>
<keyword evidence="2" id="KW-1185">Reference proteome</keyword>
<evidence type="ECO:0000313" key="1">
    <source>
        <dbReference type="EMBL" id="TWT73607.1"/>
    </source>
</evidence>
<dbReference type="EMBL" id="SJPO01000010">
    <property type="protein sequence ID" value="TWT73607.1"/>
    <property type="molecule type" value="Genomic_DNA"/>
</dbReference>
<proteinExistence type="predicted"/>